<dbReference type="Proteomes" id="UP000054600">
    <property type="component" value="Unassembled WGS sequence"/>
</dbReference>
<dbReference type="EMBL" id="LNYW01000023">
    <property type="protein sequence ID" value="KTD63421.1"/>
    <property type="molecule type" value="Genomic_DNA"/>
</dbReference>
<comment type="caution">
    <text evidence="2">The sequence shown here is derived from an EMBL/GenBank/DDBJ whole genome shotgun (WGS) entry which is preliminary data.</text>
</comment>
<feature type="region of interest" description="Disordered" evidence="1">
    <location>
        <begin position="22"/>
        <end position="57"/>
    </location>
</feature>
<dbReference type="PATRIC" id="fig|1122169.6.peg.824"/>
<feature type="compositionally biased region" description="Basic and acidic residues" evidence="1">
    <location>
        <begin position="37"/>
        <end position="47"/>
    </location>
</feature>
<dbReference type="AlphaFoldDB" id="A0A0W0Z2M5"/>
<evidence type="ECO:0000313" key="2">
    <source>
        <dbReference type="EMBL" id="KTD63421.1"/>
    </source>
</evidence>
<name>A0A0W0Z2M5_9GAMM</name>
<organism evidence="2 3">
    <name type="scientific">Legionella shakespearei DSM 23087</name>
    <dbReference type="NCBI Taxonomy" id="1122169"/>
    <lineage>
        <taxon>Bacteria</taxon>
        <taxon>Pseudomonadati</taxon>
        <taxon>Pseudomonadota</taxon>
        <taxon>Gammaproteobacteria</taxon>
        <taxon>Legionellales</taxon>
        <taxon>Legionellaceae</taxon>
        <taxon>Legionella</taxon>
    </lineage>
</organism>
<reference evidence="2 3" key="1">
    <citation type="submission" date="2015-11" db="EMBL/GenBank/DDBJ databases">
        <title>Genomic analysis of 38 Legionella species identifies large and diverse effector repertoires.</title>
        <authorList>
            <person name="Burstein D."/>
            <person name="Amaro F."/>
            <person name="Zusman T."/>
            <person name="Lifshitz Z."/>
            <person name="Cohen O."/>
            <person name="Gilbert J.A."/>
            <person name="Pupko T."/>
            <person name="Shuman H.A."/>
            <person name="Segal G."/>
        </authorList>
    </citation>
    <scope>NUCLEOTIDE SEQUENCE [LARGE SCALE GENOMIC DNA]</scope>
    <source>
        <strain evidence="2 3">ATCC 49655</strain>
    </source>
</reference>
<keyword evidence="3" id="KW-1185">Reference proteome</keyword>
<evidence type="ECO:0000313" key="3">
    <source>
        <dbReference type="Proteomes" id="UP000054600"/>
    </source>
</evidence>
<protein>
    <submittedName>
        <fullName evidence="2">Uncharacterized protein</fullName>
    </submittedName>
</protein>
<sequence>PDPLTQDLMYLKLYPHGVIGTATSPELNYEGIPQDFTPKERSDRSRETGIAPNDGYP</sequence>
<accession>A0A0W0Z2M5</accession>
<feature type="non-terminal residue" evidence="2">
    <location>
        <position position="1"/>
    </location>
</feature>
<proteinExistence type="predicted"/>
<gene>
    <name evidence="2" type="ORF">Lsha_0716</name>
</gene>
<evidence type="ECO:0000256" key="1">
    <source>
        <dbReference type="SAM" id="MobiDB-lite"/>
    </source>
</evidence>